<name>A0ABT9WRX3_9BACI</name>
<keyword evidence="2" id="KW-1185">Reference proteome</keyword>
<proteinExistence type="predicted"/>
<dbReference type="EMBL" id="JAUSTT010000009">
    <property type="protein sequence ID" value="MDQ0176036.1"/>
    <property type="molecule type" value="Genomic_DNA"/>
</dbReference>
<reference evidence="1 2" key="1">
    <citation type="submission" date="2023-07" db="EMBL/GenBank/DDBJ databases">
        <title>Genomic Encyclopedia of Type Strains, Phase IV (KMG-IV): sequencing the most valuable type-strain genomes for metagenomic binning, comparative biology and taxonomic classification.</title>
        <authorList>
            <person name="Goeker M."/>
        </authorList>
    </citation>
    <scope>NUCLEOTIDE SEQUENCE [LARGE SCALE GENOMIC DNA]</scope>
    <source>
        <strain evidence="1 2">DSM 23837</strain>
    </source>
</reference>
<comment type="caution">
    <text evidence="1">The sequence shown here is derived from an EMBL/GenBank/DDBJ whole genome shotgun (WGS) entry which is preliminary data.</text>
</comment>
<dbReference type="RefSeq" id="WP_307228862.1">
    <property type="nucleotide sequence ID" value="NZ_JAUSTT010000009.1"/>
</dbReference>
<gene>
    <name evidence="1" type="ORF">J2S08_001872</name>
</gene>
<organism evidence="1 2">
    <name type="scientific">Bacillus chungangensis</name>
    <dbReference type="NCBI Taxonomy" id="587633"/>
    <lineage>
        <taxon>Bacteria</taxon>
        <taxon>Bacillati</taxon>
        <taxon>Bacillota</taxon>
        <taxon>Bacilli</taxon>
        <taxon>Bacillales</taxon>
        <taxon>Bacillaceae</taxon>
        <taxon>Bacillus</taxon>
    </lineage>
</organism>
<dbReference type="Proteomes" id="UP001223586">
    <property type="component" value="Unassembled WGS sequence"/>
</dbReference>
<accession>A0ABT9WRX3</accession>
<evidence type="ECO:0000313" key="1">
    <source>
        <dbReference type="EMBL" id="MDQ0176036.1"/>
    </source>
</evidence>
<protein>
    <recommendedName>
        <fullName evidence="3">YrzI family protein</fullName>
    </recommendedName>
</protein>
<evidence type="ECO:0008006" key="3">
    <source>
        <dbReference type="Google" id="ProtNLM"/>
    </source>
</evidence>
<evidence type="ECO:0000313" key="2">
    <source>
        <dbReference type="Proteomes" id="UP001223586"/>
    </source>
</evidence>
<sequence>MKFLFCASRLMTAAEVRERCKEARENRDLLLALEIEIRHQIYLKNKKAAS</sequence>